<dbReference type="GO" id="GO:0031409">
    <property type="term" value="F:pigment binding"/>
    <property type="evidence" value="ECO:0007669"/>
    <property type="project" value="InterPro"/>
</dbReference>
<dbReference type="AlphaFoldDB" id="A0A336LF49"/>
<dbReference type="Gene3D" id="2.40.128.20">
    <property type="match status" value="1"/>
</dbReference>
<gene>
    <name evidence="4" type="primary">CSON010081</name>
</gene>
<reference evidence="4" key="1">
    <citation type="submission" date="2018-04" db="EMBL/GenBank/DDBJ databases">
        <authorList>
            <person name="Go L.Y."/>
            <person name="Mitchell J.A."/>
        </authorList>
    </citation>
    <scope>NUCLEOTIDE SEQUENCE</scope>
    <source>
        <tissue evidence="4">Whole organism</tissue>
    </source>
</reference>
<dbReference type="PROSITE" id="PS00213">
    <property type="entry name" value="LIPOCALIN"/>
    <property type="match status" value="1"/>
</dbReference>
<name>A0A336LF49_CULSO</name>
<organism evidence="4">
    <name type="scientific">Culicoides sonorensis</name>
    <name type="common">Biting midge</name>
    <dbReference type="NCBI Taxonomy" id="179676"/>
    <lineage>
        <taxon>Eukaryota</taxon>
        <taxon>Metazoa</taxon>
        <taxon>Ecdysozoa</taxon>
        <taxon>Arthropoda</taxon>
        <taxon>Hexapoda</taxon>
        <taxon>Insecta</taxon>
        <taxon>Pterygota</taxon>
        <taxon>Neoptera</taxon>
        <taxon>Endopterygota</taxon>
        <taxon>Diptera</taxon>
        <taxon>Nematocera</taxon>
        <taxon>Chironomoidea</taxon>
        <taxon>Ceratopogonidae</taxon>
        <taxon>Ceratopogoninae</taxon>
        <taxon>Culicoides</taxon>
        <taxon>Monoculicoides</taxon>
    </lineage>
</organism>
<dbReference type="PANTHER" id="PTHR10612:SF34">
    <property type="entry name" value="APOLIPOPROTEIN D"/>
    <property type="match status" value="1"/>
</dbReference>
<dbReference type="GO" id="GO:0005737">
    <property type="term" value="C:cytoplasm"/>
    <property type="evidence" value="ECO:0007669"/>
    <property type="project" value="TreeGrafter"/>
</dbReference>
<dbReference type="FunFam" id="2.40.128.20:FF:000026">
    <property type="entry name" value="Apolipoprotein D-like Protein"/>
    <property type="match status" value="1"/>
</dbReference>
<dbReference type="VEuPathDB" id="VectorBase:CSON010081"/>
<protein>
    <submittedName>
        <fullName evidence="4">CSON010081 protein</fullName>
    </submittedName>
</protein>
<dbReference type="InterPro" id="IPR000566">
    <property type="entry name" value="Lipocln_cytosolic_FA-bd_dom"/>
</dbReference>
<dbReference type="InterPro" id="IPR003057">
    <property type="entry name" value="Invtbrt_color"/>
</dbReference>
<dbReference type="EMBL" id="UFQT01004093">
    <property type="protein sequence ID" value="SSX35495.1"/>
    <property type="molecule type" value="Genomic_DNA"/>
</dbReference>
<evidence type="ECO:0000256" key="1">
    <source>
        <dbReference type="ARBA" id="ARBA00023157"/>
    </source>
</evidence>
<reference evidence="5" key="2">
    <citation type="submission" date="2018-07" db="EMBL/GenBank/DDBJ databases">
        <authorList>
            <person name="Quirk P.G."/>
            <person name="Krulwich T.A."/>
        </authorList>
    </citation>
    <scope>NUCLEOTIDE SEQUENCE</scope>
</reference>
<dbReference type="InterPro" id="IPR022272">
    <property type="entry name" value="Lipocalin_CS"/>
</dbReference>
<dbReference type="PANTHER" id="PTHR10612">
    <property type="entry name" value="APOLIPOPROTEIN D"/>
    <property type="match status" value="1"/>
</dbReference>
<dbReference type="SUPFAM" id="SSF50814">
    <property type="entry name" value="Lipocalins"/>
    <property type="match status" value="1"/>
</dbReference>
<keyword evidence="1" id="KW-1015">Disulfide bond</keyword>
<sequence>MGARAQVPAFGGCPDYEPMANFNKSRFLGTWYEAERYFTVSEVGTKCVQVTYEYRPDGKLWVNNAYTSRITNVQRIVSGVVGGTVKGPESVLNVKYQSFPVNYDTNLQILDTDYDNFAVIYSCTRIGPIGHTESAWVFTRERLAPGPVMQQAYGILDKYRISRTFFVKSEQKDCESLPPPVEADLTKDGEEKSIDKIEDVPVPKETVIEKKPEPEIVQNLTS</sequence>
<dbReference type="GO" id="GO:0000302">
    <property type="term" value="P:response to reactive oxygen species"/>
    <property type="evidence" value="ECO:0007669"/>
    <property type="project" value="TreeGrafter"/>
</dbReference>
<evidence type="ECO:0000256" key="2">
    <source>
        <dbReference type="RuleBase" id="RU003695"/>
    </source>
</evidence>
<accession>A0A336LF49</accession>
<dbReference type="EMBL" id="UFQS01004093">
    <property type="protein sequence ID" value="SSX16169.1"/>
    <property type="molecule type" value="Genomic_DNA"/>
</dbReference>
<evidence type="ECO:0000313" key="5">
    <source>
        <dbReference type="EMBL" id="SSX35495.1"/>
    </source>
</evidence>
<feature type="domain" description="Lipocalin/cytosolic fatty-acid binding" evidence="3">
    <location>
        <begin position="29"/>
        <end position="173"/>
    </location>
</feature>
<evidence type="ECO:0000313" key="4">
    <source>
        <dbReference type="EMBL" id="SSX16169.1"/>
    </source>
</evidence>
<dbReference type="PRINTS" id="PR01273">
    <property type="entry name" value="INVTBRTCOLOR"/>
</dbReference>
<dbReference type="GO" id="GO:0006629">
    <property type="term" value="P:lipid metabolic process"/>
    <property type="evidence" value="ECO:0007669"/>
    <property type="project" value="TreeGrafter"/>
</dbReference>
<evidence type="ECO:0000259" key="3">
    <source>
        <dbReference type="Pfam" id="PF00061"/>
    </source>
</evidence>
<dbReference type="OMA" id="QSAWVMT"/>
<comment type="similarity">
    <text evidence="2">Belongs to the calycin superfamily. Lipocalin family.</text>
</comment>
<dbReference type="InterPro" id="IPR012674">
    <property type="entry name" value="Calycin"/>
</dbReference>
<proteinExistence type="inferred from homology"/>
<dbReference type="Pfam" id="PF00061">
    <property type="entry name" value="Lipocalin"/>
    <property type="match status" value="1"/>
</dbReference>